<evidence type="ECO:0000256" key="1">
    <source>
        <dbReference type="SAM" id="MobiDB-lite"/>
    </source>
</evidence>
<dbReference type="PANTHER" id="PTHR33845">
    <property type="entry name" value="C2H2-TYPE DOMAIN-CONTAINING PROTEIN"/>
    <property type="match status" value="1"/>
</dbReference>
<name>A0A8W8IIZ4_MAGGI</name>
<feature type="domain" description="C2H2-type" evidence="2">
    <location>
        <begin position="918"/>
        <end position="942"/>
    </location>
</feature>
<dbReference type="InterPro" id="IPR013087">
    <property type="entry name" value="Znf_C2H2_type"/>
</dbReference>
<protein>
    <recommendedName>
        <fullName evidence="2">C2H2-type domain-containing protein</fullName>
    </recommendedName>
</protein>
<evidence type="ECO:0000259" key="2">
    <source>
        <dbReference type="PROSITE" id="PS00028"/>
    </source>
</evidence>
<dbReference type="EnsemblMetazoa" id="G14179.1">
    <property type="protein sequence ID" value="G14179.1:cds"/>
    <property type="gene ID" value="G14179"/>
</dbReference>
<reference evidence="3" key="1">
    <citation type="submission" date="2022-08" db="UniProtKB">
        <authorList>
            <consortium name="EnsemblMetazoa"/>
        </authorList>
    </citation>
    <scope>IDENTIFICATION</scope>
    <source>
        <strain evidence="3">05x7-T-G4-1.051#20</strain>
    </source>
</reference>
<dbReference type="PROSITE" id="PS00028">
    <property type="entry name" value="ZINC_FINGER_C2H2_1"/>
    <property type="match status" value="1"/>
</dbReference>
<dbReference type="AlphaFoldDB" id="A0A8W8IIZ4"/>
<proteinExistence type="predicted"/>
<dbReference type="PANTHER" id="PTHR33845:SF1">
    <property type="entry name" value="C2H2-TYPE DOMAIN-CONTAINING PROTEIN"/>
    <property type="match status" value="1"/>
</dbReference>
<dbReference type="Proteomes" id="UP000005408">
    <property type="component" value="Unassembled WGS sequence"/>
</dbReference>
<keyword evidence="4" id="KW-1185">Reference proteome</keyword>
<sequence length="1101" mass="124675">MADSIERCSISVYSSTCCDFSPLHPSETNLTRLKDCKRGIVSHLIKNGVRSGVKGEADVFSEADLICKRVGLFTVEESFAVCPYHRDFLGIHWRPKTSCQYPNHKGTAKPYRSFNSRMCKRMISEFGILVPVGSGICRKCHGDYLNLPSSIGEVEVPIEDNREHTTDSLKNQKSSCTDAPLNETNDEAWTCRLRTRQTDTSIYEDLVPSDSQSSAVCSQSSNWSQEEEALPLQEIQLADVNAAINIISQGQISPLRSRLGTDLVDVKERTLRYYKRKAEETCTALLDAIAPHQGQRLKRIVLPSSESSDDDLSNVVGEMYHNIKDANLKCQLLSLIVHRCSKAELLTKFPEITKHQIDKARRHAFVYGPGSDVQLKASSQHRERINYAKLQHAVEFFSDPSFNEISSYTTRNLKLDSGNTLVIPDIVRTMIHSNLIKLYNAYCTSINFEPLSESTLYEVLNACSASKRKCLKGLDNIAVDGSSAFDSLSSLVDKLDEPQQWKKEMKEKLFNARLYLKTDYKLHIKREDECAFHCLQYALSDPKSSLLGVTCDHEHNQNCSRCYIFGEAVTEIREVIIKTPSEEQEVFLQDLEMSVTQVEDWRSHIVRTVNQDDGRIDVLHDLKNNEVLVILDWAMKYLPQMYREKMKDFFGQKGVHWHVCVAVFKDQNGSLVHKTFTHIMDYVKQDFFAVLSLLEHTLVTIKQHMPNITEAYLRSDNAGCYHCGQIWLSIPSLSERTGITVKRYDYSEAQSGKSYCDAKIAHMRSKMRIFSSEGHNICTATQMKEAIDSGAGVKGTCIAVVDVDVTKQEVTKHSWKGVSFISNIEFTSTGIKTWRAYRIGEGCFKDTESLQKLGQTQSATCLKIISDFNYPENHGKIHLKTPNTDDESGSHDRSDSISNDEEECENEPTGMNSKLFFCPEYGCVKSYQTFGKLNEHLLIGNHVFKKLSESSCDKTKKLWAETCNSVLTTTRPRVEHEPEASDSVDLPVRGWALKKEKRYSRFSQKVKDFLTDLFDKGEESGRKENPTAVALEMRNLVEDGRKRFSPCEWLQPSQISSFFSRLAVNSSQANVICAEKLGLDDSDLLSVLSELQNAEVFQNIT</sequence>
<accession>A0A8W8IIZ4</accession>
<evidence type="ECO:0000313" key="4">
    <source>
        <dbReference type="Proteomes" id="UP000005408"/>
    </source>
</evidence>
<feature type="region of interest" description="Disordered" evidence="1">
    <location>
        <begin position="876"/>
        <end position="907"/>
    </location>
</feature>
<organism evidence="3 4">
    <name type="scientific">Magallana gigas</name>
    <name type="common">Pacific oyster</name>
    <name type="synonym">Crassostrea gigas</name>
    <dbReference type="NCBI Taxonomy" id="29159"/>
    <lineage>
        <taxon>Eukaryota</taxon>
        <taxon>Metazoa</taxon>
        <taxon>Spiralia</taxon>
        <taxon>Lophotrochozoa</taxon>
        <taxon>Mollusca</taxon>
        <taxon>Bivalvia</taxon>
        <taxon>Autobranchia</taxon>
        <taxon>Pteriomorphia</taxon>
        <taxon>Ostreida</taxon>
        <taxon>Ostreoidea</taxon>
        <taxon>Ostreidae</taxon>
        <taxon>Magallana</taxon>
    </lineage>
</organism>
<evidence type="ECO:0000313" key="3">
    <source>
        <dbReference type="EnsemblMetazoa" id="G14179.1:cds"/>
    </source>
</evidence>